<comment type="similarity">
    <text evidence="1 3">Belongs to the short-chain dehydrogenases/reductases (SDR) family.</text>
</comment>
<dbReference type="PANTHER" id="PTHR44196:SF1">
    <property type="entry name" value="DEHYDROGENASE_REDUCTASE SDR FAMILY MEMBER 7B"/>
    <property type="match status" value="1"/>
</dbReference>
<protein>
    <submittedName>
        <fullName evidence="4">Oxidoreductase</fullName>
    </submittedName>
</protein>
<dbReference type="Gene3D" id="3.40.50.720">
    <property type="entry name" value="NAD(P)-binding Rossmann-like Domain"/>
    <property type="match status" value="1"/>
</dbReference>
<evidence type="ECO:0000256" key="1">
    <source>
        <dbReference type="ARBA" id="ARBA00006484"/>
    </source>
</evidence>
<dbReference type="GO" id="GO:0016491">
    <property type="term" value="F:oxidoreductase activity"/>
    <property type="evidence" value="ECO:0007669"/>
    <property type="project" value="UniProtKB-KW"/>
</dbReference>
<dbReference type="AlphaFoldDB" id="A0A3A9KE72"/>
<organism evidence="4 5">
    <name type="scientific">Salipaludibacillus neizhouensis</name>
    <dbReference type="NCBI Taxonomy" id="885475"/>
    <lineage>
        <taxon>Bacteria</taxon>
        <taxon>Bacillati</taxon>
        <taxon>Bacillota</taxon>
        <taxon>Bacilli</taxon>
        <taxon>Bacillales</taxon>
        <taxon>Bacillaceae</taxon>
    </lineage>
</organism>
<dbReference type="InterPro" id="IPR002347">
    <property type="entry name" value="SDR_fam"/>
</dbReference>
<accession>A0A3A9KE72</accession>
<reference evidence="4 5" key="1">
    <citation type="submission" date="2017-10" db="EMBL/GenBank/DDBJ databases">
        <title>Bacillus sp. nov., a halophilic bacterium isolated from a Keqin Lake.</title>
        <authorList>
            <person name="Wang H."/>
        </authorList>
    </citation>
    <scope>NUCLEOTIDE SEQUENCE [LARGE SCALE GENOMIC DNA]</scope>
    <source>
        <strain evidence="4 5">KCTC 13187</strain>
    </source>
</reference>
<dbReference type="RefSeq" id="WP_110936549.1">
    <property type="nucleotide sequence ID" value="NZ_KZ614146.1"/>
</dbReference>
<evidence type="ECO:0000256" key="2">
    <source>
        <dbReference type="ARBA" id="ARBA00023002"/>
    </source>
</evidence>
<dbReference type="Pfam" id="PF00106">
    <property type="entry name" value="adh_short"/>
    <property type="match status" value="1"/>
</dbReference>
<dbReference type="PRINTS" id="PR00081">
    <property type="entry name" value="GDHRDH"/>
</dbReference>
<keyword evidence="5" id="KW-1185">Reference proteome</keyword>
<proteinExistence type="inferred from homology"/>
<dbReference type="InterPro" id="IPR020904">
    <property type="entry name" value="Sc_DH/Rdtase_CS"/>
</dbReference>
<name>A0A3A9KE72_9BACI</name>
<dbReference type="InterPro" id="IPR036291">
    <property type="entry name" value="NAD(P)-bd_dom_sf"/>
</dbReference>
<dbReference type="PROSITE" id="PS00061">
    <property type="entry name" value="ADH_SHORT"/>
    <property type="match status" value="1"/>
</dbReference>
<comment type="caution">
    <text evidence="4">The sequence shown here is derived from an EMBL/GenBank/DDBJ whole genome shotgun (WGS) entry which is preliminary data.</text>
</comment>
<dbReference type="SUPFAM" id="SSF51735">
    <property type="entry name" value="NAD(P)-binding Rossmann-fold domains"/>
    <property type="match status" value="1"/>
</dbReference>
<keyword evidence="2" id="KW-0560">Oxidoreductase</keyword>
<evidence type="ECO:0000256" key="3">
    <source>
        <dbReference type="RuleBase" id="RU000363"/>
    </source>
</evidence>
<dbReference type="GO" id="GO:0016020">
    <property type="term" value="C:membrane"/>
    <property type="evidence" value="ECO:0007669"/>
    <property type="project" value="TreeGrafter"/>
</dbReference>
<dbReference type="PRINTS" id="PR00080">
    <property type="entry name" value="SDRFAMILY"/>
</dbReference>
<dbReference type="PANTHER" id="PTHR44196">
    <property type="entry name" value="DEHYDROGENASE/REDUCTASE SDR FAMILY MEMBER 7B"/>
    <property type="match status" value="1"/>
</dbReference>
<evidence type="ECO:0000313" key="5">
    <source>
        <dbReference type="Proteomes" id="UP000281498"/>
    </source>
</evidence>
<sequence length="264" mass="29168">MTKKLLDELVAISGASGGIGEEMAFEVARRGGTPILLARSEDKLKKVAEAIFDETGITVPFYKLDVSNTEDIHYTFQHIYENIGMITTLINNAGFAKFDLVEDADINDIEAMFRVNVLGTIACTKAVLPCMLEKGFGQIIFIGSQAGKLATPKSSAYSASKHAVLGFANALRMELHDKPIYVSVVNPGPVQTAFFEHADKTGQYEKSVKKFMLDPYVVAHKIVRLIDKPKRELNLPLWMGIGSKLYQLFPSLIEKVAGKQLRQK</sequence>
<gene>
    <name evidence="4" type="ORF">CR203_01840</name>
</gene>
<evidence type="ECO:0000313" key="4">
    <source>
        <dbReference type="EMBL" id="RKL68811.1"/>
    </source>
</evidence>
<dbReference type="OrthoDB" id="9793345at2"/>
<dbReference type="EMBL" id="PDOE01000001">
    <property type="protein sequence ID" value="RKL68811.1"/>
    <property type="molecule type" value="Genomic_DNA"/>
</dbReference>
<dbReference type="Proteomes" id="UP000281498">
    <property type="component" value="Unassembled WGS sequence"/>
</dbReference>
<dbReference type="PIRSF" id="PIRSF000126">
    <property type="entry name" value="11-beta-HSD1"/>
    <property type="match status" value="1"/>
</dbReference>